<dbReference type="AlphaFoldDB" id="A0A8H7Y448"/>
<sequence>MPENNSEGDRSQQKKRRIPGACDICKKKKSDSGEMPGNRCTNCIQFGLECTHKEVTKTLGPAKGYVESLEARLEKMDRLLAKLLPQDVDISKEVERLEEQEAQTNSDKLPRNDDVVEDMAIQLTSKLNLNPQEHRFFGRSSGFQLIQTALDLKQEYTGDILMQKPLLPSKRREFWDYPSWAIMKDPMHEPDIVTFIYPDADLMPSLIDAYFEQMNCFLPLLHRPTFEKLVAEGLHYSDSMFGSVLLLVCAHGARFSEDPRVLSKGTDSPRSAGWKWYEQVNAFRRTLIKRTVLYELQMIALHVMFSKTGEAPQGIWAEIGLGVRLAQEVGAHRKRRRSDSPPTPEDELWKRAFWVILSIDRFISAGSGRPCGLQDEDFDLDLPLEVDDEYWENGFKQPADKPSSITFFNCYLRLMDILAYAMRLIYPVKRPKNFFGAATQYSEQQIIVELDSTMNNWMDSVPSHLRWNPHCEDELFLKQSAYLHATYYHLQIFIHRPFIPSPRNPAPISFPSLAICTNAARSCCHVLESFTKLSSMPLTELQNIIFTSAVILLLNIWSGKRSGYAPNPLREMEDVQRCMDILKMTERRCALAGRYWDILTELAYAGHMSISMKKSDAIKNGRKRNRDAAEQTTSTSTSLPSSSNEARPIAGNRRVSESQSPPSVPQTPPETALFSLPMYSNELGRLPVYGQFNFSDSLNTYAPPTANQVTNFDQFFFNISATNQNNIVQPDLSGLANGTLPIFDDKNQPVDNNFVQPVQQPPATDITSIFGPSFDADEWARSIPQMDMDTMNMWSMAPTNLEYVVAVVATIMKRIFVNLSCDYRMDDWNSYISSVEQITQARSSSFGTQ</sequence>
<organism evidence="6">
    <name type="scientific">Psilocybe cubensis</name>
    <name type="common">Psychedelic mushroom</name>
    <name type="synonym">Stropharia cubensis</name>
    <dbReference type="NCBI Taxonomy" id="181762"/>
    <lineage>
        <taxon>Eukaryota</taxon>
        <taxon>Fungi</taxon>
        <taxon>Dikarya</taxon>
        <taxon>Basidiomycota</taxon>
        <taxon>Agaricomycotina</taxon>
        <taxon>Agaricomycetes</taxon>
        <taxon>Agaricomycetidae</taxon>
        <taxon>Agaricales</taxon>
        <taxon>Agaricineae</taxon>
        <taxon>Strophariaceae</taxon>
        <taxon>Psilocybe</taxon>
    </lineage>
</organism>
<dbReference type="InterPro" id="IPR007219">
    <property type="entry name" value="XnlR_reg_dom"/>
</dbReference>
<feature type="domain" description="Xylanolytic transcriptional activator regulatory" evidence="5">
    <location>
        <begin position="315"/>
        <end position="389"/>
    </location>
</feature>
<proteinExistence type="predicted"/>
<protein>
    <recommendedName>
        <fullName evidence="7">Transcription factor domain-containing protein</fullName>
    </recommendedName>
</protein>
<dbReference type="Gene3D" id="4.10.240.10">
    <property type="entry name" value="Zn(2)-C6 fungal-type DNA-binding domain"/>
    <property type="match status" value="1"/>
</dbReference>
<evidence type="ECO:0000256" key="2">
    <source>
        <dbReference type="ARBA" id="ARBA00023242"/>
    </source>
</evidence>
<dbReference type="CDD" id="cd00067">
    <property type="entry name" value="GAL4"/>
    <property type="match status" value="1"/>
</dbReference>
<dbReference type="GO" id="GO:0008270">
    <property type="term" value="F:zinc ion binding"/>
    <property type="evidence" value="ECO:0007669"/>
    <property type="project" value="InterPro"/>
</dbReference>
<comment type="caution">
    <text evidence="6">The sequence shown here is derived from an EMBL/GenBank/DDBJ whole genome shotgun (WGS) entry which is preliminary data.</text>
</comment>
<evidence type="ECO:0000313" key="6">
    <source>
        <dbReference type="EMBL" id="KAG5172283.1"/>
    </source>
</evidence>
<dbReference type="PANTHER" id="PTHR46910:SF38">
    <property type="entry name" value="ZN(2)-C6 FUNGAL-TYPE DOMAIN-CONTAINING PROTEIN"/>
    <property type="match status" value="1"/>
</dbReference>
<dbReference type="GO" id="GO:0006351">
    <property type="term" value="P:DNA-templated transcription"/>
    <property type="evidence" value="ECO:0007669"/>
    <property type="project" value="InterPro"/>
</dbReference>
<evidence type="ECO:0000259" key="5">
    <source>
        <dbReference type="SMART" id="SM00906"/>
    </source>
</evidence>
<dbReference type="InterPro" id="IPR036864">
    <property type="entry name" value="Zn2-C6_fun-type_DNA-bd_sf"/>
</dbReference>
<dbReference type="PANTHER" id="PTHR46910">
    <property type="entry name" value="TRANSCRIPTION FACTOR PDR1"/>
    <property type="match status" value="1"/>
</dbReference>
<dbReference type="CDD" id="cd12148">
    <property type="entry name" value="fungal_TF_MHR"/>
    <property type="match status" value="1"/>
</dbReference>
<dbReference type="SMART" id="SM00906">
    <property type="entry name" value="Fungal_trans"/>
    <property type="match status" value="1"/>
</dbReference>
<dbReference type="EMBL" id="JAFIQS010000002">
    <property type="protein sequence ID" value="KAG5172283.1"/>
    <property type="molecule type" value="Genomic_DNA"/>
</dbReference>
<dbReference type="SMART" id="SM00066">
    <property type="entry name" value="GAL4"/>
    <property type="match status" value="1"/>
</dbReference>
<dbReference type="GO" id="GO:0000981">
    <property type="term" value="F:DNA-binding transcription factor activity, RNA polymerase II-specific"/>
    <property type="evidence" value="ECO:0007669"/>
    <property type="project" value="InterPro"/>
</dbReference>
<dbReference type="Pfam" id="PF04082">
    <property type="entry name" value="Fungal_trans"/>
    <property type="match status" value="1"/>
</dbReference>
<keyword evidence="2" id="KW-0539">Nucleus</keyword>
<dbReference type="InterPro" id="IPR001138">
    <property type="entry name" value="Zn2Cys6_DnaBD"/>
</dbReference>
<keyword evidence="1" id="KW-0479">Metal-binding</keyword>
<evidence type="ECO:0000259" key="4">
    <source>
        <dbReference type="SMART" id="SM00066"/>
    </source>
</evidence>
<gene>
    <name evidence="6" type="ORF">JR316_001780</name>
</gene>
<dbReference type="GO" id="GO:0003677">
    <property type="term" value="F:DNA binding"/>
    <property type="evidence" value="ECO:0007669"/>
    <property type="project" value="InterPro"/>
</dbReference>
<name>A0A8H7Y448_PSICU</name>
<reference evidence="6" key="1">
    <citation type="submission" date="2021-02" db="EMBL/GenBank/DDBJ databases">
        <title>Psilocybe cubensis genome.</title>
        <authorList>
            <person name="Mckernan K.J."/>
            <person name="Crawford S."/>
            <person name="Trippe A."/>
            <person name="Kane L.T."/>
            <person name="Mclaughlin S."/>
        </authorList>
    </citation>
    <scope>NUCLEOTIDE SEQUENCE [LARGE SCALE GENOMIC DNA]</scope>
    <source>
        <strain evidence="6">MGC-MH-2018</strain>
    </source>
</reference>
<accession>A0A8H7Y448</accession>
<feature type="domain" description="Zn(2)-C6 fungal-type" evidence="4">
    <location>
        <begin position="16"/>
        <end position="61"/>
    </location>
</feature>
<feature type="compositionally biased region" description="Low complexity" evidence="3">
    <location>
        <begin position="632"/>
        <end position="643"/>
    </location>
</feature>
<evidence type="ECO:0000256" key="3">
    <source>
        <dbReference type="SAM" id="MobiDB-lite"/>
    </source>
</evidence>
<dbReference type="OrthoDB" id="4456959at2759"/>
<evidence type="ECO:0000256" key="1">
    <source>
        <dbReference type="ARBA" id="ARBA00022723"/>
    </source>
</evidence>
<dbReference type="InterPro" id="IPR050987">
    <property type="entry name" value="AtrR-like"/>
</dbReference>
<evidence type="ECO:0008006" key="7">
    <source>
        <dbReference type="Google" id="ProtNLM"/>
    </source>
</evidence>
<dbReference type="SUPFAM" id="SSF57701">
    <property type="entry name" value="Zn2/Cys6 DNA-binding domain"/>
    <property type="match status" value="1"/>
</dbReference>
<feature type="region of interest" description="Disordered" evidence="3">
    <location>
        <begin position="616"/>
        <end position="672"/>
    </location>
</feature>